<evidence type="ECO:0000256" key="1">
    <source>
        <dbReference type="SAM" id="MobiDB-lite"/>
    </source>
</evidence>
<evidence type="ECO:0000313" key="2">
    <source>
        <dbReference type="EMBL" id="GIE16892.1"/>
    </source>
</evidence>
<feature type="compositionally biased region" description="Low complexity" evidence="1">
    <location>
        <begin position="143"/>
        <end position="154"/>
    </location>
</feature>
<dbReference type="AlphaFoldDB" id="A0A919MR08"/>
<evidence type="ECO:0000313" key="3">
    <source>
        <dbReference type="Proteomes" id="UP000598174"/>
    </source>
</evidence>
<proteinExistence type="predicted"/>
<reference evidence="2" key="1">
    <citation type="submission" date="2021-01" db="EMBL/GenBank/DDBJ databases">
        <title>Whole genome shotgun sequence of Actinoplanes ferrugineus NBRC 15555.</title>
        <authorList>
            <person name="Komaki H."/>
            <person name="Tamura T."/>
        </authorList>
    </citation>
    <scope>NUCLEOTIDE SEQUENCE</scope>
    <source>
        <strain evidence="2">NBRC 15555</strain>
    </source>
</reference>
<name>A0A919MR08_9ACTN</name>
<organism evidence="2 3">
    <name type="scientific">Paractinoplanes ferrugineus</name>
    <dbReference type="NCBI Taxonomy" id="113564"/>
    <lineage>
        <taxon>Bacteria</taxon>
        <taxon>Bacillati</taxon>
        <taxon>Actinomycetota</taxon>
        <taxon>Actinomycetes</taxon>
        <taxon>Micromonosporales</taxon>
        <taxon>Micromonosporaceae</taxon>
        <taxon>Paractinoplanes</taxon>
    </lineage>
</organism>
<keyword evidence="3" id="KW-1185">Reference proteome</keyword>
<dbReference type="EMBL" id="BOMM01000116">
    <property type="protein sequence ID" value="GIE16892.1"/>
    <property type="molecule type" value="Genomic_DNA"/>
</dbReference>
<feature type="region of interest" description="Disordered" evidence="1">
    <location>
        <begin position="125"/>
        <end position="172"/>
    </location>
</feature>
<protein>
    <submittedName>
        <fullName evidence="2">Uncharacterized protein</fullName>
    </submittedName>
</protein>
<sequence length="362" mass="39855">MSVELMVEVIKHAPADLNPTERLTLVVIAESCRTETRMTYYRDGWDAEELARRVGVTPESLTKVFRSLAKKGLEVRVPHAVKDGKPVFAFKGKQTTFKLPRLTPQRVDESPGFTEVASHKAWTSVRQSLDEGPGNEAQSLDESPPLLLKVLPSKNTSSLSPREDDPPTAAIVPAPRTEREIEVASQKPEAQEHTPIHRLLLDAGCPSEDLTDVEAEMIVRHQPRSPAWWRTVTKAGDLPGLVAEVLEALHPEPIFSPEHLADAHAFESKNDGSPDCKHCTFPAANGRHKAVGYTARKGAVPNNNGRRSTSSQRAADILAIGRQLQQESEYGQYAPGQVRSPADQRLADAAPLYDHYRALEGK</sequence>
<dbReference type="Proteomes" id="UP000598174">
    <property type="component" value="Unassembled WGS sequence"/>
</dbReference>
<accession>A0A919MR08</accession>
<comment type="caution">
    <text evidence="2">The sequence shown here is derived from an EMBL/GenBank/DDBJ whole genome shotgun (WGS) entry which is preliminary data.</text>
</comment>
<gene>
    <name evidence="2" type="ORF">Afe05nite_87320</name>
</gene>